<feature type="region of interest" description="Disordered" evidence="1">
    <location>
        <begin position="57"/>
        <end position="92"/>
    </location>
</feature>
<proteinExistence type="predicted"/>
<dbReference type="GeneID" id="19209544"/>
<evidence type="ECO:0000256" key="1">
    <source>
        <dbReference type="SAM" id="MobiDB-lite"/>
    </source>
</evidence>
<feature type="compositionally biased region" description="Low complexity" evidence="1">
    <location>
        <begin position="74"/>
        <end position="92"/>
    </location>
</feature>
<evidence type="ECO:0000313" key="3">
    <source>
        <dbReference type="Proteomes" id="UP000053558"/>
    </source>
</evidence>
<accession>A0A5M3M9Y0</accession>
<organism evidence="2 3">
    <name type="scientific">Coniophora puteana (strain RWD-64-598)</name>
    <name type="common">Brown rot fungus</name>
    <dbReference type="NCBI Taxonomy" id="741705"/>
    <lineage>
        <taxon>Eukaryota</taxon>
        <taxon>Fungi</taxon>
        <taxon>Dikarya</taxon>
        <taxon>Basidiomycota</taxon>
        <taxon>Agaricomycotina</taxon>
        <taxon>Agaricomycetes</taxon>
        <taxon>Agaricomycetidae</taxon>
        <taxon>Boletales</taxon>
        <taxon>Coniophorineae</taxon>
        <taxon>Coniophoraceae</taxon>
        <taxon>Coniophora</taxon>
    </lineage>
</organism>
<feature type="compositionally biased region" description="Polar residues" evidence="1">
    <location>
        <begin position="252"/>
        <end position="264"/>
    </location>
</feature>
<dbReference type="AlphaFoldDB" id="A0A5M3M9Y0"/>
<evidence type="ECO:0000313" key="2">
    <source>
        <dbReference type="EMBL" id="EIW75907.1"/>
    </source>
</evidence>
<dbReference type="OMA" id="ISIMIAQ"/>
<protein>
    <submittedName>
        <fullName evidence="2">Uncharacterized protein</fullName>
    </submittedName>
</protein>
<feature type="compositionally biased region" description="Pro residues" evidence="1">
    <location>
        <begin position="63"/>
        <end position="73"/>
    </location>
</feature>
<reference evidence="3" key="1">
    <citation type="journal article" date="2012" name="Science">
        <title>The Paleozoic origin of enzymatic lignin decomposition reconstructed from 31 fungal genomes.</title>
        <authorList>
            <person name="Floudas D."/>
            <person name="Binder M."/>
            <person name="Riley R."/>
            <person name="Barry K."/>
            <person name="Blanchette R.A."/>
            <person name="Henrissat B."/>
            <person name="Martinez A.T."/>
            <person name="Otillar R."/>
            <person name="Spatafora J.W."/>
            <person name="Yadav J.S."/>
            <person name="Aerts A."/>
            <person name="Benoit I."/>
            <person name="Boyd A."/>
            <person name="Carlson A."/>
            <person name="Copeland A."/>
            <person name="Coutinho P.M."/>
            <person name="de Vries R.P."/>
            <person name="Ferreira P."/>
            <person name="Findley K."/>
            <person name="Foster B."/>
            <person name="Gaskell J."/>
            <person name="Glotzer D."/>
            <person name="Gorecki P."/>
            <person name="Heitman J."/>
            <person name="Hesse C."/>
            <person name="Hori C."/>
            <person name="Igarashi K."/>
            <person name="Jurgens J.A."/>
            <person name="Kallen N."/>
            <person name="Kersten P."/>
            <person name="Kohler A."/>
            <person name="Kuees U."/>
            <person name="Kumar T.K.A."/>
            <person name="Kuo A."/>
            <person name="LaButti K."/>
            <person name="Larrondo L.F."/>
            <person name="Lindquist E."/>
            <person name="Ling A."/>
            <person name="Lombard V."/>
            <person name="Lucas S."/>
            <person name="Lundell T."/>
            <person name="Martin R."/>
            <person name="McLaughlin D.J."/>
            <person name="Morgenstern I."/>
            <person name="Morin E."/>
            <person name="Murat C."/>
            <person name="Nagy L.G."/>
            <person name="Nolan M."/>
            <person name="Ohm R.A."/>
            <person name="Patyshakuliyeva A."/>
            <person name="Rokas A."/>
            <person name="Ruiz-Duenas F.J."/>
            <person name="Sabat G."/>
            <person name="Salamov A."/>
            <person name="Samejima M."/>
            <person name="Schmutz J."/>
            <person name="Slot J.C."/>
            <person name="St John F."/>
            <person name="Stenlid J."/>
            <person name="Sun H."/>
            <person name="Sun S."/>
            <person name="Syed K."/>
            <person name="Tsang A."/>
            <person name="Wiebenga A."/>
            <person name="Young D."/>
            <person name="Pisabarro A."/>
            <person name="Eastwood D.C."/>
            <person name="Martin F."/>
            <person name="Cullen D."/>
            <person name="Grigoriev I.V."/>
            <person name="Hibbett D.S."/>
        </authorList>
    </citation>
    <scope>NUCLEOTIDE SEQUENCE [LARGE SCALE GENOMIC DNA]</scope>
    <source>
        <strain evidence="3">RWD-64-598 SS2</strain>
    </source>
</reference>
<feature type="region of interest" description="Disordered" evidence="1">
    <location>
        <begin position="181"/>
        <end position="275"/>
    </location>
</feature>
<gene>
    <name evidence="2" type="ORF">CONPUDRAFT_76952</name>
</gene>
<sequence>MSIAIGYSRMTGNPHFPAVQHSSSPACHKPHRGTHKQHYVYPSLAVPLEVMEKAAQNISDSPLPSPLPSPPSSVPSSPSSAPTAPPSSLAPFPLSLDPSPSLVAVSSLSQAAIPLTAQAKRKPSPRKKKNAAAKFKITPALKCSVSGCTGRAPSSAYECDRKMCATHCGFEGGCHSVPTHVDLRPMSSQSQAGPSASQTDESSSQAALARAIDDALSHVDPTLRPSAPSAKSLGKRRADDMPPSTAPPALQATRTLTLPSSGRPETTEAPPFGSTRYTVQLNDTWNGKFEIDQSRMVRNISGEHIRKACQRDVKKVLKVFIYYDDKVDPKLLYLQGQANLPTWPYFSLLACAQARPSELHYLHEDTLVDKWDSGEFQVWASCDISVIHTVRENDTLLFKLREVQECFGLDTFTSRLGKMKTPVNAMSKTDISLMRKRPRPPTPDLLASPQSSEDSPYNPMDAVPSPSARSIRRKVSPSSHVSSSSSSSSSPSPSRLNPSPSHPGPSLLQPQPELVNRIVGLPLPKMPPSVTVVPLPPSPLGPSPMLPAKVFDQEPNHIQWPTHWHVVDVLNGLYWLRSPSLRSKGLLEVFKHVFGTRYVRSTVYETVDKWGKLEPSQRCSFYKANHTPMGYWRALPKKPKKKKKITTETVDMDFTNIPVTPPIPSIPRIKIEPNSEVIARVSEVFEHDLDPAAVYDLTEGL</sequence>
<feature type="compositionally biased region" description="Low complexity" evidence="1">
    <location>
        <begin position="187"/>
        <end position="198"/>
    </location>
</feature>
<comment type="caution">
    <text evidence="2">The sequence shown here is derived from an EMBL/GenBank/DDBJ whole genome shotgun (WGS) entry which is preliminary data.</text>
</comment>
<keyword evidence="3" id="KW-1185">Reference proteome</keyword>
<name>A0A5M3M9Y0_CONPW</name>
<dbReference type="EMBL" id="JH711587">
    <property type="protein sequence ID" value="EIW75907.1"/>
    <property type="molecule type" value="Genomic_DNA"/>
</dbReference>
<dbReference type="KEGG" id="cput:CONPUDRAFT_76952"/>
<feature type="region of interest" description="Disordered" evidence="1">
    <location>
        <begin position="427"/>
        <end position="510"/>
    </location>
</feature>
<feature type="compositionally biased region" description="Low complexity" evidence="1">
    <location>
        <begin position="476"/>
        <end position="499"/>
    </location>
</feature>
<dbReference type="RefSeq" id="XP_007773904.1">
    <property type="nucleotide sequence ID" value="XM_007775714.1"/>
</dbReference>
<dbReference type="Proteomes" id="UP000053558">
    <property type="component" value="Unassembled WGS sequence"/>
</dbReference>
<feature type="region of interest" description="Disordered" evidence="1">
    <location>
        <begin position="15"/>
        <end position="35"/>
    </location>
</feature>